<protein>
    <submittedName>
        <fullName evidence="3">Alkaline phosphatase D</fullName>
    </submittedName>
</protein>
<evidence type="ECO:0000256" key="1">
    <source>
        <dbReference type="SAM" id="SignalP"/>
    </source>
</evidence>
<evidence type="ECO:0000313" key="4">
    <source>
        <dbReference type="Proteomes" id="UP000185192"/>
    </source>
</evidence>
<feature type="domain" description="PhoD-like phosphatase metallophosphatase" evidence="2">
    <location>
        <begin position="84"/>
        <end position="382"/>
    </location>
</feature>
<dbReference type="CDD" id="cd07389">
    <property type="entry name" value="MPP_PhoD"/>
    <property type="match status" value="1"/>
</dbReference>
<dbReference type="PANTHER" id="PTHR33987">
    <property type="entry name" value="CALCINEURIN-LIKE METALLO-PHOSPHOESTERASE SUPERFAMILY PROTEIN"/>
    <property type="match status" value="1"/>
</dbReference>
<keyword evidence="1" id="KW-0732">Signal</keyword>
<keyword evidence="4" id="KW-1185">Reference proteome</keyword>
<dbReference type="PANTHER" id="PTHR33987:SF1">
    <property type="entry name" value="CALCINEURIN-LIKE METALLO-PHOSPHOESTERASE SUPERFAMILY PROTEIN"/>
    <property type="match status" value="1"/>
</dbReference>
<dbReference type="InterPro" id="IPR029052">
    <property type="entry name" value="Metallo-depent_PP-like"/>
</dbReference>
<dbReference type="InterPro" id="IPR018946">
    <property type="entry name" value="PhoD-like_MPP"/>
</dbReference>
<feature type="chain" id="PRO_5013291893" evidence="1">
    <location>
        <begin position="27"/>
        <end position="401"/>
    </location>
</feature>
<dbReference type="OrthoDB" id="327733at2"/>
<evidence type="ECO:0000259" key="2">
    <source>
        <dbReference type="Pfam" id="PF09423"/>
    </source>
</evidence>
<gene>
    <name evidence="3" type="ORF">SAMN02745824_0357</name>
</gene>
<dbReference type="Gene3D" id="3.60.21.70">
    <property type="entry name" value="PhoD-like phosphatase"/>
    <property type="match status" value="1"/>
</dbReference>
<dbReference type="InterPro" id="IPR038607">
    <property type="entry name" value="PhoD-like_sf"/>
</dbReference>
<sequence length="401" mass="43800">MRNFAKPAFKAFIPAALFGAAGFVWAPVTAIAGPGISGTAPQSSAPMSPGDLLKPYYENLQVDLPVANTGPALDLSKPLTRIAFGSCNHQGQPQQVWSQIAARQPDLFLAIGDNVYGDFGYAGEADMGSFITAYRQQAAHPEFRDLRSQVPMLASWDDHDFGPNDSGGDFAFKQWSEQIFESFWGASDAARSRPGIYDAIIAGPAGQRAQIIMLDTRFFRSALKRLPYQRPRPPLGSYVATSDPDATLLGEAQWTWLSKQLAKPADLRIIVSSIQILTDAHGYEKWGNMPLERERLYAALKGRSGGDILMLSGDRHSGAIYSDTPPALGETVWELTSSSLNLAFGSGANDEREPDPVRRSSFFADENYGLVDIDWGRKSVTLRLMHSDSRPMATQTVSFAD</sequence>
<evidence type="ECO:0000313" key="3">
    <source>
        <dbReference type="EMBL" id="SIN59820.1"/>
    </source>
</evidence>
<dbReference type="AlphaFoldDB" id="A0A1N6CML8"/>
<feature type="signal peptide" evidence="1">
    <location>
        <begin position="1"/>
        <end position="26"/>
    </location>
</feature>
<dbReference type="STRING" id="1123272.SAMN02745824_0357"/>
<dbReference type="EMBL" id="FSQW01000001">
    <property type="protein sequence ID" value="SIN59820.1"/>
    <property type="molecule type" value="Genomic_DNA"/>
</dbReference>
<dbReference type="SUPFAM" id="SSF56300">
    <property type="entry name" value="Metallo-dependent phosphatases"/>
    <property type="match status" value="1"/>
</dbReference>
<name>A0A1N6CML8_9SPHN</name>
<organism evidence="3 4">
    <name type="scientific">Parasphingorhabdus marina DSM 22363</name>
    <dbReference type="NCBI Taxonomy" id="1123272"/>
    <lineage>
        <taxon>Bacteria</taxon>
        <taxon>Pseudomonadati</taxon>
        <taxon>Pseudomonadota</taxon>
        <taxon>Alphaproteobacteria</taxon>
        <taxon>Sphingomonadales</taxon>
        <taxon>Sphingomonadaceae</taxon>
        <taxon>Parasphingorhabdus</taxon>
    </lineage>
</organism>
<dbReference type="RefSeq" id="WP_143182689.1">
    <property type="nucleotide sequence ID" value="NZ_FSQW01000001.1"/>
</dbReference>
<reference evidence="4" key="1">
    <citation type="submission" date="2016-11" db="EMBL/GenBank/DDBJ databases">
        <authorList>
            <person name="Varghese N."/>
            <person name="Submissions S."/>
        </authorList>
    </citation>
    <scope>NUCLEOTIDE SEQUENCE [LARGE SCALE GENOMIC DNA]</scope>
    <source>
        <strain evidence="4">DSM 22363</strain>
    </source>
</reference>
<proteinExistence type="predicted"/>
<accession>A0A1N6CML8</accession>
<dbReference type="Pfam" id="PF09423">
    <property type="entry name" value="PhoD"/>
    <property type="match status" value="1"/>
</dbReference>
<dbReference type="Proteomes" id="UP000185192">
    <property type="component" value="Unassembled WGS sequence"/>
</dbReference>